<sequence length="58" mass="6405">MSSCSDDVRHKTHDAGRRKAVRRGPTCTNRQPKLQDNPADVLLLTSSNEVKGFAPTQL</sequence>
<feature type="region of interest" description="Disordered" evidence="1">
    <location>
        <begin position="1"/>
        <end position="35"/>
    </location>
</feature>
<name>A0A448XFG2_9PLAT</name>
<evidence type="ECO:0000313" key="3">
    <source>
        <dbReference type="Proteomes" id="UP000784294"/>
    </source>
</evidence>
<dbReference type="Proteomes" id="UP000784294">
    <property type="component" value="Unassembled WGS sequence"/>
</dbReference>
<gene>
    <name evidence="2" type="ORF">PXEA_LOCUS28830</name>
</gene>
<evidence type="ECO:0000256" key="1">
    <source>
        <dbReference type="SAM" id="MobiDB-lite"/>
    </source>
</evidence>
<evidence type="ECO:0000313" key="2">
    <source>
        <dbReference type="EMBL" id="VEL35390.1"/>
    </source>
</evidence>
<proteinExistence type="predicted"/>
<comment type="caution">
    <text evidence="2">The sequence shown here is derived from an EMBL/GenBank/DDBJ whole genome shotgun (WGS) entry which is preliminary data.</text>
</comment>
<accession>A0A448XFG2</accession>
<reference evidence="2" key="1">
    <citation type="submission" date="2018-11" db="EMBL/GenBank/DDBJ databases">
        <authorList>
            <consortium name="Pathogen Informatics"/>
        </authorList>
    </citation>
    <scope>NUCLEOTIDE SEQUENCE</scope>
</reference>
<feature type="compositionally biased region" description="Basic and acidic residues" evidence="1">
    <location>
        <begin position="1"/>
        <end position="17"/>
    </location>
</feature>
<dbReference type="AlphaFoldDB" id="A0A448XFG2"/>
<keyword evidence="3" id="KW-1185">Reference proteome</keyword>
<organism evidence="2 3">
    <name type="scientific">Protopolystoma xenopodis</name>
    <dbReference type="NCBI Taxonomy" id="117903"/>
    <lineage>
        <taxon>Eukaryota</taxon>
        <taxon>Metazoa</taxon>
        <taxon>Spiralia</taxon>
        <taxon>Lophotrochozoa</taxon>
        <taxon>Platyhelminthes</taxon>
        <taxon>Monogenea</taxon>
        <taxon>Polyopisthocotylea</taxon>
        <taxon>Polystomatidea</taxon>
        <taxon>Polystomatidae</taxon>
        <taxon>Protopolystoma</taxon>
    </lineage>
</organism>
<dbReference type="EMBL" id="CAAALY010249721">
    <property type="protein sequence ID" value="VEL35390.1"/>
    <property type="molecule type" value="Genomic_DNA"/>
</dbReference>
<protein>
    <submittedName>
        <fullName evidence="2">Uncharacterized protein</fullName>
    </submittedName>
</protein>